<dbReference type="PANTHER" id="PTHR13593">
    <property type="match status" value="1"/>
</dbReference>
<evidence type="ECO:0008006" key="4">
    <source>
        <dbReference type="Google" id="ProtNLM"/>
    </source>
</evidence>
<feature type="signal peptide" evidence="1">
    <location>
        <begin position="1"/>
        <end position="22"/>
    </location>
</feature>
<organism evidence="2 3">
    <name type="scientific">Dimargaris verticillata</name>
    <dbReference type="NCBI Taxonomy" id="2761393"/>
    <lineage>
        <taxon>Eukaryota</taxon>
        <taxon>Fungi</taxon>
        <taxon>Fungi incertae sedis</taxon>
        <taxon>Zoopagomycota</taxon>
        <taxon>Kickxellomycotina</taxon>
        <taxon>Dimargaritomycetes</taxon>
        <taxon>Dimargaritales</taxon>
        <taxon>Dimargaritaceae</taxon>
        <taxon>Dimargaris</taxon>
    </lineage>
</organism>
<keyword evidence="1" id="KW-0732">Signal</keyword>
<proteinExistence type="predicted"/>
<keyword evidence="3" id="KW-1185">Reference proteome</keyword>
<dbReference type="InterPro" id="IPR017946">
    <property type="entry name" value="PLC-like_Pdiesterase_TIM-brl"/>
</dbReference>
<dbReference type="GO" id="GO:0008081">
    <property type="term" value="F:phosphoric diester hydrolase activity"/>
    <property type="evidence" value="ECO:0007669"/>
    <property type="project" value="InterPro"/>
</dbReference>
<dbReference type="EMBL" id="JANBQB010000410">
    <property type="protein sequence ID" value="KAJ1976675.1"/>
    <property type="molecule type" value="Genomic_DNA"/>
</dbReference>
<name>A0A9W8B593_9FUNG</name>
<protein>
    <recommendedName>
        <fullName evidence="4">PLC-like phosphodiesterase</fullName>
    </recommendedName>
</protein>
<evidence type="ECO:0000313" key="2">
    <source>
        <dbReference type="EMBL" id="KAJ1976675.1"/>
    </source>
</evidence>
<dbReference type="InterPro" id="IPR051057">
    <property type="entry name" value="PI-PLC_domain"/>
</dbReference>
<comment type="caution">
    <text evidence="2">The sequence shown here is derived from an EMBL/GenBank/DDBJ whole genome shotgun (WGS) entry which is preliminary data.</text>
</comment>
<dbReference type="AlphaFoldDB" id="A0A9W8B593"/>
<dbReference type="Proteomes" id="UP001151582">
    <property type="component" value="Unassembled WGS sequence"/>
</dbReference>
<evidence type="ECO:0000256" key="1">
    <source>
        <dbReference type="SAM" id="SignalP"/>
    </source>
</evidence>
<dbReference type="PANTHER" id="PTHR13593:SF140">
    <property type="entry name" value="PLC-LIKE PHOSPHODIESTERASE"/>
    <property type="match status" value="1"/>
</dbReference>
<dbReference type="SUPFAM" id="SSF51695">
    <property type="entry name" value="PLC-like phosphodiesterases"/>
    <property type="match status" value="1"/>
</dbReference>
<reference evidence="2" key="1">
    <citation type="submission" date="2022-07" db="EMBL/GenBank/DDBJ databases">
        <title>Phylogenomic reconstructions and comparative analyses of Kickxellomycotina fungi.</title>
        <authorList>
            <person name="Reynolds N.K."/>
            <person name="Stajich J.E."/>
            <person name="Barry K."/>
            <person name="Grigoriev I.V."/>
            <person name="Crous P."/>
            <person name="Smith M.E."/>
        </authorList>
    </citation>
    <scope>NUCLEOTIDE SEQUENCE</scope>
    <source>
        <strain evidence="2">RSA 567</strain>
    </source>
</reference>
<gene>
    <name evidence="2" type="ORF">H4R34_003890</name>
</gene>
<feature type="chain" id="PRO_5040851451" description="PLC-like phosphodiesterase" evidence="1">
    <location>
        <begin position="23"/>
        <end position="364"/>
    </location>
</feature>
<accession>A0A9W8B593</accession>
<dbReference type="Gene3D" id="3.20.20.190">
    <property type="entry name" value="Phosphatidylinositol (PI) phosphodiesterase"/>
    <property type="match status" value="1"/>
</dbReference>
<sequence>MLRTVVTGPLWWLVMLLTLVVARPDSLSDKEKLDTTGTLCNGHALLCDKPFNLITLPATHASHAVRKDENSIGTQDKDIQTQLSDGIRGFTLDIHPAPSSTSTPQLCFLSCDINDGGSLADTLTIFHDFLNDNVNDIIVIVVSNPGGVSASNIAKAFTSVGLDKFAYTDGPDLGDWPTASDIISTDKRLVVFGDKSVGTLPSWMLNKETITQYTKLVVPSTDAWPMSRENWKDGKIPFFITYHVRWVNATVDGKTMAVPYGGMAAHTNDWDLVSHTVKVRNNNFVWPSLIVADFYDQGQLIDTALRFNSLPVPGDQVDYYYPDNMSTKSLLTSSASSLSALTASGWLSLAIAALFLCSYDVFRI</sequence>
<evidence type="ECO:0000313" key="3">
    <source>
        <dbReference type="Proteomes" id="UP001151582"/>
    </source>
</evidence>
<dbReference type="GO" id="GO:0006629">
    <property type="term" value="P:lipid metabolic process"/>
    <property type="evidence" value="ECO:0007669"/>
    <property type="project" value="InterPro"/>
</dbReference>
<dbReference type="OrthoDB" id="7984201at2759"/>
<dbReference type="Pfam" id="PF26146">
    <property type="entry name" value="PI-PLC_X"/>
    <property type="match status" value="1"/>
</dbReference>